<sequence length="243" mass="25017">MSTDQFLARSASWITVGGLALAMGTAPAYAHVSAQPEEAEKGGYAKIAFRVPNEDPVAGTVQIKVTLPEQHPLSSVRTKPVPGWTAQVEKAQIPPVMVDGAQVTEAVRSITWTAQPGTRIGPNEFNEFEATLGALPENADELMLPTTQTYDNGKVVEWNQPTPPGGEEPEHPSPVVKLIAAEAGGHSHGGTPSGSGGQEADQHGSADDTARYLGGTGLLVGGLGLGVGAGALLRGRRSGGDAS</sequence>
<reference evidence="4 5" key="1">
    <citation type="submission" date="2019-03" db="EMBL/GenBank/DDBJ databases">
        <title>Draft genome sequences of novel Actinobacteria.</title>
        <authorList>
            <person name="Sahin N."/>
            <person name="Ay H."/>
            <person name="Saygin H."/>
        </authorList>
    </citation>
    <scope>NUCLEOTIDE SEQUENCE [LARGE SCALE GENOMIC DNA]</scope>
    <source>
        <strain evidence="4 5">16K404</strain>
    </source>
</reference>
<dbReference type="InterPro" id="IPR038507">
    <property type="entry name" value="YcnI-like_sf"/>
</dbReference>
<dbReference type="Pfam" id="PF07987">
    <property type="entry name" value="DUF1775"/>
    <property type="match status" value="1"/>
</dbReference>
<dbReference type="Gene3D" id="2.60.40.2230">
    <property type="entry name" value="Uncharacterised protein YcnI-like PF07987, DUF1775"/>
    <property type="match status" value="1"/>
</dbReference>
<keyword evidence="5" id="KW-1185">Reference proteome</keyword>
<accession>A0A4R4UC75</accession>
<feature type="compositionally biased region" description="Basic and acidic residues" evidence="1">
    <location>
        <begin position="200"/>
        <end position="210"/>
    </location>
</feature>
<protein>
    <submittedName>
        <fullName evidence="4">DUF1775 domain-containing protein</fullName>
    </submittedName>
</protein>
<name>A0A4R4UC75_9PSEU</name>
<organism evidence="4 5">
    <name type="scientific">Saccharopolyspora aridisoli</name>
    <dbReference type="NCBI Taxonomy" id="2530385"/>
    <lineage>
        <taxon>Bacteria</taxon>
        <taxon>Bacillati</taxon>
        <taxon>Actinomycetota</taxon>
        <taxon>Actinomycetes</taxon>
        <taxon>Pseudonocardiales</taxon>
        <taxon>Pseudonocardiaceae</taxon>
        <taxon>Saccharopolyspora</taxon>
    </lineage>
</organism>
<dbReference type="OrthoDB" id="9810871at2"/>
<dbReference type="EMBL" id="SMKV01000035">
    <property type="protein sequence ID" value="TDC89187.1"/>
    <property type="molecule type" value="Genomic_DNA"/>
</dbReference>
<feature type="domain" description="YncI copper-binding" evidence="3">
    <location>
        <begin position="31"/>
        <end position="178"/>
    </location>
</feature>
<proteinExistence type="predicted"/>
<evidence type="ECO:0000313" key="5">
    <source>
        <dbReference type="Proteomes" id="UP000294744"/>
    </source>
</evidence>
<dbReference type="CDD" id="cd08545">
    <property type="entry name" value="YcnI_like"/>
    <property type="match status" value="1"/>
</dbReference>
<evidence type="ECO:0000259" key="3">
    <source>
        <dbReference type="Pfam" id="PF07987"/>
    </source>
</evidence>
<gene>
    <name evidence="4" type="ORF">E1161_21935</name>
</gene>
<dbReference type="AlphaFoldDB" id="A0A4R4UC75"/>
<keyword evidence="2" id="KW-0732">Signal</keyword>
<dbReference type="Proteomes" id="UP000294744">
    <property type="component" value="Unassembled WGS sequence"/>
</dbReference>
<comment type="caution">
    <text evidence="4">The sequence shown here is derived from an EMBL/GenBank/DDBJ whole genome shotgun (WGS) entry which is preliminary data.</text>
</comment>
<feature type="chain" id="PRO_5038795730" evidence="2">
    <location>
        <begin position="31"/>
        <end position="243"/>
    </location>
</feature>
<evidence type="ECO:0000256" key="2">
    <source>
        <dbReference type="SAM" id="SignalP"/>
    </source>
</evidence>
<feature type="compositionally biased region" description="Gly residues" evidence="1">
    <location>
        <begin position="186"/>
        <end position="197"/>
    </location>
</feature>
<evidence type="ECO:0000313" key="4">
    <source>
        <dbReference type="EMBL" id="TDC89187.1"/>
    </source>
</evidence>
<feature type="region of interest" description="Disordered" evidence="1">
    <location>
        <begin position="184"/>
        <end position="212"/>
    </location>
</feature>
<evidence type="ECO:0000256" key="1">
    <source>
        <dbReference type="SAM" id="MobiDB-lite"/>
    </source>
</evidence>
<dbReference type="InterPro" id="IPR012533">
    <property type="entry name" value="YcnI-copper_dom"/>
</dbReference>
<feature type="signal peptide" evidence="2">
    <location>
        <begin position="1"/>
        <end position="30"/>
    </location>
</feature>